<feature type="transmembrane region" description="Helical" evidence="1">
    <location>
        <begin position="142"/>
        <end position="165"/>
    </location>
</feature>
<reference evidence="2" key="1">
    <citation type="submission" date="2022-11" db="EMBL/GenBank/DDBJ databases">
        <authorList>
            <person name="Petersen C."/>
        </authorList>
    </citation>
    <scope>NUCLEOTIDE SEQUENCE</scope>
    <source>
        <strain evidence="2">IBT 21917</strain>
    </source>
</reference>
<sequence>MANDASERGSQVKFLLPSKLSGSQHGFPGWRPFYLRRWVLGLFVLVFCAIIAALEVLNEASKKNDGLAPSVRSLRYTWTYGPTAILTLVAVFWGRVEFQAKHTAPWRRMCEGPEIAEKSVLVDYISPLQPFSMFRAIKSQDYLPAAAVACSMLLRLLVVFTTGLFTLQEIPVVSQDVPVQLLDSLDSNRFQYDKKSWEPYDTINAVLFQDLTWPDGTNKNLVFQSFSAPGLSSDAIVNVTVDGLTADLECESASIAVKNWEVVTLHMAGTEWNETVYKDIKISTPSCDISKADLDRDYPMNRDFIYRYQQVKCDRSSGLDGYRFLVTAVKIHWSDTSSPYDISFDNPGPVKKSWKTKQKLSVDRSAQLICKPTLSRVKLQVAVNVSEPLSSARIQKIGSPKPLSASMNWKLANATSDLRHLPDSSRPLFYMKPWNEENTTSDNSLKLGAYLTEPPTTGDINKFLDADVLSDTIRSYYRTVTAQVMHTSMVVPKRSTTMGKKIINEKRVVISPLSLRVIEAGLALGVLLAVAMIALLSRKATAGIPLAPWDPNKISAIAAMLPTSNEFCSILRIAGALPSKSSDEYLKSHRYHTGSSQKGFSIAITESYYDPNHDRYPAEQKPEKPWKPLPNCWLRFPLLFLVALVIAALEVVLRLSRASDGLVTVSLDDYTHYFWTLIPSLVMVSIGLFFGSLDFNIRCLAPYARLKRPQGASFDESLSVSFLDALALTIAFRALRAKNMAVLATTITTMISAFLATATSGLYYAVEVPMHKPVNFTQTSVFYNASLEALWTKIGRMGDRDSHGMVTANYILRDNVSFPRWTYDTLALPKLAIDPNQNSVSFADIKVPALRSALTCRLQSGAALNPNYTDSPLQLFVDILGNIACPVKNKSSTINEPIPGGDTMDLKSHAYFGKTVQNVCGGYQRYNFPHSTSYIWGYLNKPTDKKPITNVNALTCTDTAEFVETTAHFKLPSMDIVESHPPVPDESTAKKNSSIHIPFMYTGAVLSNGNEDPLDYFFQALVTGRYAIPVEDLGNAKANDKVVKAIKHQHQLIRAQQFSDSVRLNANGSLDHEPILGNATVLTRLRLVQDPTSTRFLEGLLGAMLLFGLIGTLLLNTDGVLPKNPCSIAAVASLLAHSNFLHHFDGDTVNADGSSREKGVFSRCRFFLGHLQGETVGGSAANLTIYMGDPVEGSNERLI</sequence>
<dbReference type="Pfam" id="PF11915">
    <property type="entry name" value="DUF3433"/>
    <property type="match status" value="2"/>
</dbReference>
<gene>
    <name evidence="2" type="ORF">N7492_000184</name>
</gene>
<dbReference type="PANTHER" id="PTHR37544">
    <property type="entry name" value="SPRAY-RELATED"/>
    <property type="match status" value="1"/>
</dbReference>
<dbReference type="InterPro" id="IPR021840">
    <property type="entry name" value="DUF3433"/>
</dbReference>
<accession>A0A9W9IQS5</accession>
<feature type="transmembrane region" description="Helical" evidence="1">
    <location>
        <begin position="513"/>
        <end position="536"/>
    </location>
</feature>
<dbReference type="EMBL" id="JAPQKO010000001">
    <property type="protein sequence ID" value="KAJ5182568.1"/>
    <property type="molecule type" value="Genomic_DNA"/>
</dbReference>
<keyword evidence="3" id="KW-1185">Reference proteome</keyword>
<keyword evidence="1" id="KW-0472">Membrane</keyword>
<comment type="caution">
    <text evidence="2">The sequence shown here is derived from an EMBL/GenBank/DDBJ whole genome shotgun (WGS) entry which is preliminary data.</text>
</comment>
<protein>
    <submittedName>
        <fullName evidence="2">Uncharacterized protein</fullName>
    </submittedName>
</protein>
<proteinExistence type="predicted"/>
<dbReference type="AlphaFoldDB" id="A0A9W9IQS5"/>
<keyword evidence="1" id="KW-0812">Transmembrane</keyword>
<feature type="transmembrane region" description="Helical" evidence="1">
    <location>
        <begin position="77"/>
        <end position="98"/>
    </location>
</feature>
<organism evidence="2 3">
    <name type="scientific">Penicillium capsulatum</name>
    <dbReference type="NCBI Taxonomy" id="69766"/>
    <lineage>
        <taxon>Eukaryota</taxon>
        <taxon>Fungi</taxon>
        <taxon>Dikarya</taxon>
        <taxon>Ascomycota</taxon>
        <taxon>Pezizomycotina</taxon>
        <taxon>Eurotiomycetes</taxon>
        <taxon>Eurotiomycetidae</taxon>
        <taxon>Eurotiales</taxon>
        <taxon>Aspergillaceae</taxon>
        <taxon>Penicillium</taxon>
    </lineage>
</organism>
<feature type="transmembrane region" description="Helical" evidence="1">
    <location>
        <begin position="38"/>
        <end position="57"/>
    </location>
</feature>
<evidence type="ECO:0000313" key="2">
    <source>
        <dbReference type="EMBL" id="KAJ5182568.1"/>
    </source>
</evidence>
<feature type="transmembrane region" description="Helical" evidence="1">
    <location>
        <begin position="741"/>
        <end position="766"/>
    </location>
</feature>
<keyword evidence="1" id="KW-1133">Transmembrane helix</keyword>
<dbReference type="PANTHER" id="PTHR37544:SF1">
    <property type="entry name" value="PHOSPHORIBOSYLAMINOIMIDAZOLE-SUCCINOCARBOXAMIDE SYNTHASE"/>
    <property type="match status" value="1"/>
</dbReference>
<evidence type="ECO:0000256" key="1">
    <source>
        <dbReference type="SAM" id="Phobius"/>
    </source>
</evidence>
<dbReference type="OrthoDB" id="5332281at2759"/>
<feature type="transmembrane region" description="Helical" evidence="1">
    <location>
        <begin position="673"/>
        <end position="697"/>
    </location>
</feature>
<feature type="transmembrane region" description="Helical" evidence="1">
    <location>
        <begin position="632"/>
        <end position="653"/>
    </location>
</feature>
<dbReference type="Proteomes" id="UP001146351">
    <property type="component" value="Unassembled WGS sequence"/>
</dbReference>
<name>A0A9W9IQS5_9EURO</name>
<evidence type="ECO:0000313" key="3">
    <source>
        <dbReference type="Proteomes" id="UP001146351"/>
    </source>
</evidence>
<reference evidence="2" key="2">
    <citation type="journal article" date="2023" name="IMA Fungus">
        <title>Comparative genomic study of the Penicillium genus elucidates a diverse pangenome and 15 lateral gene transfer events.</title>
        <authorList>
            <person name="Petersen C."/>
            <person name="Sorensen T."/>
            <person name="Nielsen M.R."/>
            <person name="Sondergaard T.E."/>
            <person name="Sorensen J.L."/>
            <person name="Fitzpatrick D.A."/>
            <person name="Frisvad J.C."/>
            <person name="Nielsen K.L."/>
        </authorList>
    </citation>
    <scope>NUCLEOTIDE SEQUENCE</scope>
    <source>
        <strain evidence="2">IBT 21917</strain>
    </source>
</reference>